<gene>
    <name evidence="1" type="ORF">L6452_14823</name>
</gene>
<accession>A0ACB9CM59</accession>
<dbReference type="Proteomes" id="UP001055879">
    <property type="component" value="Linkage Group LG04"/>
</dbReference>
<evidence type="ECO:0000313" key="1">
    <source>
        <dbReference type="EMBL" id="KAI3735328.1"/>
    </source>
</evidence>
<comment type="caution">
    <text evidence="1">The sequence shown here is derived from an EMBL/GenBank/DDBJ whole genome shotgun (WGS) entry which is preliminary data.</text>
</comment>
<evidence type="ECO:0000313" key="2">
    <source>
        <dbReference type="Proteomes" id="UP001055879"/>
    </source>
</evidence>
<keyword evidence="2" id="KW-1185">Reference proteome</keyword>
<name>A0ACB9CM59_ARCLA</name>
<proteinExistence type="predicted"/>
<dbReference type="EMBL" id="CM042050">
    <property type="protein sequence ID" value="KAI3735328.1"/>
    <property type="molecule type" value="Genomic_DNA"/>
</dbReference>
<reference evidence="1 2" key="2">
    <citation type="journal article" date="2022" name="Mol. Ecol. Resour.">
        <title>The genomes of chicory, endive, great burdock and yacon provide insights into Asteraceae paleo-polyploidization history and plant inulin production.</title>
        <authorList>
            <person name="Fan W."/>
            <person name="Wang S."/>
            <person name="Wang H."/>
            <person name="Wang A."/>
            <person name="Jiang F."/>
            <person name="Liu H."/>
            <person name="Zhao H."/>
            <person name="Xu D."/>
            <person name="Zhang Y."/>
        </authorList>
    </citation>
    <scope>NUCLEOTIDE SEQUENCE [LARGE SCALE GENOMIC DNA]</scope>
    <source>
        <strain evidence="2">cv. Niubang</strain>
    </source>
</reference>
<organism evidence="1 2">
    <name type="scientific">Arctium lappa</name>
    <name type="common">Greater burdock</name>
    <name type="synonym">Lappa major</name>
    <dbReference type="NCBI Taxonomy" id="4217"/>
    <lineage>
        <taxon>Eukaryota</taxon>
        <taxon>Viridiplantae</taxon>
        <taxon>Streptophyta</taxon>
        <taxon>Embryophyta</taxon>
        <taxon>Tracheophyta</taxon>
        <taxon>Spermatophyta</taxon>
        <taxon>Magnoliopsida</taxon>
        <taxon>eudicotyledons</taxon>
        <taxon>Gunneridae</taxon>
        <taxon>Pentapetalae</taxon>
        <taxon>asterids</taxon>
        <taxon>campanulids</taxon>
        <taxon>Asterales</taxon>
        <taxon>Asteraceae</taxon>
        <taxon>Carduoideae</taxon>
        <taxon>Cardueae</taxon>
        <taxon>Arctiinae</taxon>
        <taxon>Arctium</taxon>
    </lineage>
</organism>
<sequence>MPIDIFGVSATVAVSSETRNVARYKAIAFALVVILKDEQWAIRCNDNLMLSEISQSQVLWSHHARTLVAFF</sequence>
<protein>
    <submittedName>
        <fullName evidence="1">Uncharacterized protein</fullName>
    </submittedName>
</protein>
<reference evidence="2" key="1">
    <citation type="journal article" date="2022" name="Mol. Ecol. Resour.">
        <title>The genomes of chicory, endive, great burdock and yacon provide insights into Asteraceae palaeo-polyploidization history and plant inulin production.</title>
        <authorList>
            <person name="Fan W."/>
            <person name="Wang S."/>
            <person name="Wang H."/>
            <person name="Wang A."/>
            <person name="Jiang F."/>
            <person name="Liu H."/>
            <person name="Zhao H."/>
            <person name="Xu D."/>
            <person name="Zhang Y."/>
        </authorList>
    </citation>
    <scope>NUCLEOTIDE SEQUENCE [LARGE SCALE GENOMIC DNA]</scope>
    <source>
        <strain evidence="2">cv. Niubang</strain>
    </source>
</reference>